<evidence type="ECO:0000259" key="6">
    <source>
        <dbReference type="PROSITE" id="PS51077"/>
    </source>
</evidence>
<dbReference type="InterPro" id="IPR050707">
    <property type="entry name" value="HTH_MetabolicPath_Reg"/>
</dbReference>
<dbReference type="PANTHER" id="PTHR30136:SF24">
    <property type="entry name" value="HTH-TYPE TRANSCRIPTIONAL REPRESSOR ALLR"/>
    <property type="match status" value="1"/>
</dbReference>
<organism evidence="8 9">
    <name type="scientific">Sulfobacillus benefaciens</name>
    <dbReference type="NCBI Taxonomy" id="453960"/>
    <lineage>
        <taxon>Bacteria</taxon>
        <taxon>Bacillati</taxon>
        <taxon>Bacillota</taxon>
        <taxon>Clostridia</taxon>
        <taxon>Eubacteriales</taxon>
        <taxon>Clostridiales Family XVII. Incertae Sedis</taxon>
        <taxon>Sulfobacillus</taxon>
    </lineage>
</organism>
<dbReference type="FunFam" id="1.10.10.10:FF:000056">
    <property type="entry name" value="IclR family transcriptional regulator"/>
    <property type="match status" value="1"/>
</dbReference>
<comment type="caution">
    <text evidence="8">The sequence shown here is derived from an EMBL/GenBank/DDBJ whole genome shotgun (WGS) entry which is preliminary data.</text>
</comment>
<evidence type="ECO:0000256" key="5">
    <source>
        <dbReference type="ARBA" id="ARBA00070406"/>
    </source>
</evidence>
<dbReference type="InterPro" id="IPR029016">
    <property type="entry name" value="GAF-like_dom_sf"/>
</dbReference>
<dbReference type="AlphaFoldDB" id="A0A2T2X4C5"/>
<dbReference type="GO" id="GO:0045892">
    <property type="term" value="P:negative regulation of DNA-templated transcription"/>
    <property type="evidence" value="ECO:0007669"/>
    <property type="project" value="TreeGrafter"/>
</dbReference>
<sequence length="260" mass="28400">MEDYTVQSVDKALGLLEALSEFPRGVGITELAARLGLYKSTAHRLLGTMMKRGYVEQNSETGKYKLGFTVADLGMRLLSSIDMRREALPFLHELVDKTGELAHLALLDGRDVVYIEKVDSEGTIRMHSRVGMRVYAHATGLGKAMLAALPEAESRAYVQRYGLSRLTDYTITDAEHLYKELQKIRLVGCAIAKEENEVGICCVASAIRDSRGQVAAACSVSGPCSRMDSAKIQTVVPLVKETAEKISRRLGFKSGAVGTL</sequence>
<accession>A0A2T2X4C5</accession>
<evidence type="ECO:0000313" key="8">
    <source>
        <dbReference type="EMBL" id="PSR29342.1"/>
    </source>
</evidence>
<dbReference type="Gene3D" id="1.10.10.10">
    <property type="entry name" value="Winged helix-like DNA-binding domain superfamily/Winged helix DNA-binding domain"/>
    <property type="match status" value="1"/>
</dbReference>
<name>A0A2T2X4C5_9FIRM</name>
<feature type="domain" description="IclR-ED" evidence="7">
    <location>
        <begin position="69"/>
        <end position="252"/>
    </location>
</feature>
<evidence type="ECO:0000313" key="9">
    <source>
        <dbReference type="Proteomes" id="UP000242699"/>
    </source>
</evidence>
<dbReference type="GO" id="GO:0003700">
    <property type="term" value="F:DNA-binding transcription factor activity"/>
    <property type="evidence" value="ECO:0007669"/>
    <property type="project" value="TreeGrafter"/>
</dbReference>
<dbReference type="InterPro" id="IPR036390">
    <property type="entry name" value="WH_DNA-bd_sf"/>
</dbReference>
<gene>
    <name evidence="8" type="ORF">C7B43_08335</name>
</gene>
<feature type="domain" description="HTH iclR-type" evidence="6">
    <location>
        <begin position="6"/>
        <end position="68"/>
    </location>
</feature>
<dbReference type="PROSITE" id="PS51077">
    <property type="entry name" value="HTH_ICLR"/>
    <property type="match status" value="1"/>
</dbReference>
<keyword evidence="3" id="KW-0804">Transcription</keyword>
<dbReference type="Proteomes" id="UP000242699">
    <property type="component" value="Unassembled WGS sequence"/>
</dbReference>
<dbReference type="Pfam" id="PF01614">
    <property type="entry name" value="IclR_C"/>
    <property type="match status" value="1"/>
</dbReference>
<dbReference type="InterPro" id="IPR036388">
    <property type="entry name" value="WH-like_DNA-bd_sf"/>
</dbReference>
<evidence type="ECO:0000256" key="2">
    <source>
        <dbReference type="ARBA" id="ARBA00023125"/>
    </source>
</evidence>
<keyword evidence="2" id="KW-0238">DNA-binding</keyword>
<reference evidence="8 9" key="1">
    <citation type="journal article" date="2014" name="BMC Genomics">
        <title>Comparison of environmental and isolate Sulfobacillus genomes reveals diverse carbon, sulfur, nitrogen, and hydrogen metabolisms.</title>
        <authorList>
            <person name="Justice N.B."/>
            <person name="Norman A."/>
            <person name="Brown C.T."/>
            <person name="Singh A."/>
            <person name="Thomas B.C."/>
            <person name="Banfield J.F."/>
        </authorList>
    </citation>
    <scope>NUCLEOTIDE SEQUENCE [LARGE SCALE GENOMIC DNA]</scope>
    <source>
        <strain evidence="8">AMDSBA1</strain>
    </source>
</reference>
<dbReference type="SMART" id="SM00346">
    <property type="entry name" value="HTH_ICLR"/>
    <property type="match status" value="1"/>
</dbReference>
<dbReference type="InterPro" id="IPR005471">
    <property type="entry name" value="Tscrpt_reg_IclR_N"/>
</dbReference>
<protein>
    <recommendedName>
        <fullName evidence="5">Glycerol operon regulatory protein</fullName>
    </recommendedName>
</protein>
<keyword evidence="1" id="KW-0805">Transcription regulation</keyword>
<dbReference type="SUPFAM" id="SSF55781">
    <property type="entry name" value="GAF domain-like"/>
    <property type="match status" value="1"/>
</dbReference>
<evidence type="ECO:0000256" key="4">
    <source>
        <dbReference type="ARBA" id="ARBA00058938"/>
    </source>
</evidence>
<dbReference type="EMBL" id="PXYT01000016">
    <property type="protein sequence ID" value="PSR29342.1"/>
    <property type="molecule type" value="Genomic_DNA"/>
</dbReference>
<dbReference type="InterPro" id="IPR014757">
    <property type="entry name" value="Tscrpt_reg_IclR_C"/>
</dbReference>
<dbReference type="GO" id="GO:0003677">
    <property type="term" value="F:DNA binding"/>
    <property type="evidence" value="ECO:0007669"/>
    <property type="project" value="UniProtKB-KW"/>
</dbReference>
<evidence type="ECO:0000256" key="3">
    <source>
        <dbReference type="ARBA" id="ARBA00023163"/>
    </source>
</evidence>
<dbReference type="PROSITE" id="PS51078">
    <property type="entry name" value="ICLR_ED"/>
    <property type="match status" value="1"/>
</dbReference>
<evidence type="ECO:0000259" key="7">
    <source>
        <dbReference type="PROSITE" id="PS51078"/>
    </source>
</evidence>
<evidence type="ECO:0000256" key="1">
    <source>
        <dbReference type="ARBA" id="ARBA00023015"/>
    </source>
</evidence>
<dbReference type="SUPFAM" id="SSF46785">
    <property type="entry name" value="Winged helix' DNA-binding domain"/>
    <property type="match status" value="1"/>
</dbReference>
<dbReference type="Gene3D" id="3.30.450.40">
    <property type="match status" value="1"/>
</dbReference>
<dbReference type="Pfam" id="PF09339">
    <property type="entry name" value="HTH_IclR"/>
    <property type="match status" value="1"/>
</dbReference>
<comment type="function">
    <text evidence="4">May be an activator protein for the gylABX operon.</text>
</comment>
<proteinExistence type="predicted"/>
<dbReference type="PANTHER" id="PTHR30136">
    <property type="entry name" value="HELIX-TURN-HELIX TRANSCRIPTIONAL REGULATOR, ICLR FAMILY"/>
    <property type="match status" value="1"/>
</dbReference>